<dbReference type="Pfam" id="PF03703">
    <property type="entry name" value="bPH_2"/>
    <property type="match status" value="1"/>
</dbReference>
<dbReference type="Proteomes" id="UP000229385">
    <property type="component" value="Unassembled WGS sequence"/>
</dbReference>
<sequence>MKAEDIIQLKPEEEVLEVVHEVMLPNSPRLLLYVLVLALPFFFLFPLWREGLWGVIVFFVLLCIGSLLLYRTFFKWSRTVFIISDRRVVDHEQIGFFTRVVSEARFHQIDEVTYRVKGVIPTLFRYGVVRLQLQGSAADIEFKHVKRPARIADLINDLREEV</sequence>
<proteinExistence type="predicted"/>
<feature type="transmembrane region" description="Helical" evidence="1">
    <location>
        <begin position="30"/>
        <end position="47"/>
    </location>
</feature>
<name>A0A2M7XEG5_9BACT</name>
<organism evidence="3 4">
    <name type="scientific">Candidatus Uhrbacteria bacterium CG_4_9_14_3_um_filter_50_9</name>
    <dbReference type="NCBI Taxonomy" id="1975035"/>
    <lineage>
        <taxon>Bacteria</taxon>
        <taxon>Candidatus Uhriibacteriota</taxon>
    </lineage>
</organism>
<evidence type="ECO:0000256" key="1">
    <source>
        <dbReference type="SAM" id="Phobius"/>
    </source>
</evidence>
<dbReference type="InterPro" id="IPR005182">
    <property type="entry name" value="YdbS-like_PH"/>
</dbReference>
<keyword evidence="1" id="KW-1133">Transmembrane helix</keyword>
<feature type="transmembrane region" description="Helical" evidence="1">
    <location>
        <begin position="53"/>
        <end position="70"/>
    </location>
</feature>
<keyword evidence="1" id="KW-0812">Transmembrane</keyword>
<evidence type="ECO:0000313" key="4">
    <source>
        <dbReference type="Proteomes" id="UP000229385"/>
    </source>
</evidence>
<keyword evidence="1" id="KW-0472">Membrane</keyword>
<evidence type="ECO:0000313" key="3">
    <source>
        <dbReference type="EMBL" id="PJA46270.1"/>
    </source>
</evidence>
<comment type="caution">
    <text evidence="3">The sequence shown here is derived from an EMBL/GenBank/DDBJ whole genome shotgun (WGS) entry which is preliminary data.</text>
</comment>
<dbReference type="EMBL" id="PFWU01000005">
    <property type="protein sequence ID" value="PJA46270.1"/>
    <property type="molecule type" value="Genomic_DNA"/>
</dbReference>
<feature type="domain" description="YdbS-like PH" evidence="2">
    <location>
        <begin position="76"/>
        <end position="155"/>
    </location>
</feature>
<gene>
    <name evidence="3" type="ORF">CO174_00485</name>
</gene>
<reference evidence="4" key="1">
    <citation type="submission" date="2017-09" db="EMBL/GenBank/DDBJ databases">
        <title>Depth-based differentiation of microbial function through sediment-hosted aquifers and enrichment of novel symbionts in the deep terrestrial subsurface.</title>
        <authorList>
            <person name="Probst A.J."/>
            <person name="Ladd B."/>
            <person name="Jarett J.K."/>
            <person name="Geller-Mcgrath D.E."/>
            <person name="Sieber C.M.K."/>
            <person name="Emerson J.B."/>
            <person name="Anantharaman K."/>
            <person name="Thomas B.C."/>
            <person name="Malmstrom R."/>
            <person name="Stieglmeier M."/>
            <person name="Klingl A."/>
            <person name="Woyke T."/>
            <person name="Ryan C.M."/>
            <person name="Banfield J.F."/>
        </authorList>
    </citation>
    <scope>NUCLEOTIDE SEQUENCE [LARGE SCALE GENOMIC DNA]</scope>
</reference>
<dbReference type="AlphaFoldDB" id="A0A2M7XEG5"/>
<accession>A0A2M7XEG5</accession>
<evidence type="ECO:0000259" key="2">
    <source>
        <dbReference type="Pfam" id="PF03703"/>
    </source>
</evidence>
<protein>
    <recommendedName>
        <fullName evidence="2">YdbS-like PH domain-containing protein</fullName>
    </recommendedName>
</protein>